<dbReference type="PANTHER" id="PTHR31973:SF187">
    <property type="entry name" value="MUTATOR TRANSPOSASE MUDRA PROTEIN"/>
    <property type="match status" value="1"/>
</dbReference>
<evidence type="ECO:0000313" key="8">
    <source>
        <dbReference type="EMBL" id="KAG8486709.1"/>
    </source>
</evidence>
<feature type="compositionally biased region" description="Polar residues" evidence="5">
    <location>
        <begin position="830"/>
        <end position="843"/>
    </location>
</feature>
<accession>A0A8J5ZEL6</accession>
<dbReference type="GO" id="GO:0008270">
    <property type="term" value="F:zinc ion binding"/>
    <property type="evidence" value="ECO:0007669"/>
    <property type="project" value="UniProtKB-KW"/>
</dbReference>
<keyword evidence="1" id="KW-0479">Metal-binding</keyword>
<evidence type="ECO:0000259" key="6">
    <source>
        <dbReference type="PROSITE" id="PS50158"/>
    </source>
</evidence>
<comment type="caution">
    <text evidence="8">The sequence shown here is derived from an EMBL/GenBank/DDBJ whole genome shotgun (WGS) entry which is preliminary data.</text>
</comment>
<dbReference type="GO" id="GO:0003676">
    <property type="term" value="F:nucleic acid binding"/>
    <property type="evidence" value="ECO:0007669"/>
    <property type="project" value="InterPro"/>
</dbReference>
<keyword evidence="9" id="KW-1185">Reference proteome</keyword>
<dbReference type="Pfam" id="PF03108">
    <property type="entry name" value="DBD_Tnp_Mut"/>
    <property type="match status" value="1"/>
</dbReference>
<gene>
    <name evidence="8" type="ORF">CXB51_020154</name>
</gene>
<keyword evidence="3" id="KW-0862">Zinc</keyword>
<evidence type="ECO:0000256" key="3">
    <source>
        <dbReference type="ARBA" id="ARBA00022833"/>
    </source>
</evidence>
<feature type="region of interest" description="Disordered" evidence="5">
    <location>
        <begin position="780"/>
        <end position="843"/>
    </location>
</feature>
<dbReference type="InterPro" id="IPR007527">
    <property type="entry name" value="Znf_SWIM"/>
</dbReference>
<dbReference type="SMART" id="SM00575">
    <property type="entry name" value="ZnF_PMZ"/>
    <property type="match status" value="1"/>
</dbReference>
<dbReference type="Pfam" id="PF26130">
    <property type="entry name" value="PB1-like"/>
    <property type="match status" value="1"/>
</dbReference>
<sequence length="843" mass="95848">MSSDDEYYIILHVAGHFVKDPYVRCVGGEVIRLKEDPDTLSYFELCKIVKIGLGFNTVMLIYFHEPGTVGLQNNLRAIYDDNSTIAMLDFWVKFKEIELYVEHEVDNPIIVDEIFLLTTGEGDVEGVEVDGEDDDEGVEFDGEGDLEKVESGGEGDVGEVQADGEGVSATGIEVDKDIGMESGGHISLGSTVGEDNNSEVAGNEYSSDFTTSDGVDNVADEYVGDFATSDRVDNVADKYAGDFATSDGLDNVAATHSGEEEDGNETEDGKQFKSAIRKYSKECRRQLKFIKNEPKRVVMRCISSPNCPWRIRASYSPIAKCLQIKTFQDEHYCSVSFKNKMVTIAMIAQHFEATIKDHPKMKLREIQRRYASEMHVNVTIDCCYRAKKIVNEKMAGNHKDEFGLLWDYAHELRSKMPGSTIKMAVQRVTADSLPHFKRYYACFDALKRGWKAGCRPLIGLDGCFLKGPFKSEFLTAVGRDANNQMFPIAWAVVEVECTDSWGWFFSLLSTDLGLEDGYGYTIISDQQKGLEIAISDILLRVEHRNCARHVFANWSERKLGKSYECDFWQIAKCTTEREWEDLCSALEKKDKDVYDNLMKKSPKMWSRAFLGTTCISDIVDNNLCEAFNSSIVEARFKSIIRMLEDIRTKMMTRIVQKRKLCNGWKQNYGPLVKAKFDANKKDCVEWQLIWNGENRCELRKGSYQYTVDLSQRICSYRSWQISGIPCSHACAAIYHLGLQPDEYLHEYYHIDTYKKAYSFPMQPINEPHDWEKTGIQPVLPPIERKMPGRPKKNKRMAKDEPKKLKPGHLSKKGLLMTCTQCGQHGHNKRSCTNSKQQYAQPPK</sequence>
<dbReference type="EMBL" id="JAHUZN010000008">
    <property type="protein sequence ID" value="KAG8486709.1"/>
    <property type="molecule type" value="Genomic_DNA"/>
</dbReference>
<dbReference type="InterPro" id="IPR006564">
    <property type="entry name" value="Znf_PMZ"/>
</dbReference>
<dbReference type="AlphaFoldDB" id="A0A8J5ZEL6"/>
<feature type="domain" description="SWIM-type" evidence="7">
    <location>
        <begin position="705"/>
        <end position="737"/>
    </location>
</feature>
<dbReference type="Pfam" id="PF10551">
    <property type="entry name" value="MULE"/>
    <property type="match status" value="1"/>
</dbReference>
<dbReference type="InterPro" id="IPR004332">
    <property type="entry name" value="Transposase_MuDR"/>
</dbReference>
<dbReference type="InterPro" id="IPR018289">
    <property type="entry name" value="MULE_transposase_dom"/>
</dbReference>
<dbReference type="OrthoDB" id="1711274at2759"/>
<dbReference type="InterPro" id="IPR058594">
    <property type="entry name" value="PB1-like_dom_pln"/>
</dbReference>
<protein>
    <recommendedName>
        <fullName evidence="10">CCHC-type domain-containing protein</fullName>
    </recommendedName>
</protein>
<dbReference type="PROSITE" id="PS50158">
    <property type="entry name" value="ZF_CCHC"/>
    <property type="match status" value="1"/>
</dbReference>
<name>A0A8J5ZEL6_9ROSI</name>
<dbReference type="Pfam" id="PF04434">
    <property type="entry name" value="SWIM"/>
    <property type="match status" value="1"/>
</dbReference>
<proteinExistence type="predicted"/>
<evidence type="ECO:0000256" key="2">
    <source>
        <dbReference type="ARBA" id="ARBA00022771"/>
    </source>
</evidence>
<feature type="domain" description="CCHC-type" evidence="6">
    <location>
        <begin position="818"/>
        <end position="833"/>
    </location>
</feature>
<dbReference type="Proteomes" id="UP000701853">
    <property type="component" value="Chromosome 8"/>
</dbReference>
<evidence type="ECO:0000256" key="4">
    <source>
        <dbReference type="PROSITE-ProRule" id="PRU00047"/>
    </source>
</evidence>
<keyword evidence="2 4" id="KW-0863">Zinc-finger</keyword>
<evidence type="ECO:0000313" key="9">
    <source>
        <dbReference type="Proteomes" id="UP000701853"/>
    </source>
</evidence>
<evidence type="ECO:0000256" key="1">
    <source>
        <dbReference type="ARBA" id="ARBA00022723"/>
    </source>
</evidence>
<evidence type="ECO:0008006" key="10">
    <source>
        <dbReference type="Google" id="ProtNLM"/>
    </source>
</evidence>
<evidence type="ECO:0000259" key="7">
    <source>
        <dbReference type="PROSITE" id="PS50966"/>
    </source>
</evidence>
<organism evidence="8 9">
    <name type="scientific">Gossypium anomalum</name>
    <dbReference type="NCBI Taxonomy" id="47600"/>
    <lineage>
        <taxon>Eukaryota</taxon>
        <taxon>Viridiplantae</taxon>
        <taxon>Streptophyta</taxon>
        <taxon>Embryophyta</taxon>
        <taxon>Tracheophyta</taxon>
        <taxon>Spermatophyta</taxon>
        <taxon>Magnoliopsida</taxon>
        <taxon>eudicotyledons</taxon>
        <taxon>Gunneridae</taxon>
        <taxon>Pentapetalae</taxon>
        <taxon>rosids</taxon>
        <taxon>malvids</taxon>
        <taxon>Malvales</taxon>
        <taxon>Malvaceae</taxon>
        <taxon>Malvoideae</taxon>
        <taxon>Gossypium</taxon>
    </lineage>
</organism>
<evidence type="ECO:0000256" key="5">
    <source>
        <dbReference type="SAM" id="MobiDB-lite"/>
    </source>
</evidence>
<reference evidence="8 9" key="1">
    <citation type="journal article" date="2021" name="bioRxiv">
        <title>The Gossypium anomalum genome as a resource for cotton improvement and evolutionary analysis of hybrid incompatibility.</title>
        <authorList>
            <person name="Grover C.E."/>
            <person name="Yuan D."/>
            <person name="Arick M.A."/>
            <person name="Miller E.R."/>
            <person name="Hu G."/>
            <person name="Peterson D.G."/>
            <person name="Wendel J.F."/>
            <person name="Udall J.A."/>
        </authorList>
    </citation>
    <scope>NUCLEOTIDE SEQUENCE [LARGE SCALE GENOMIC DNA]</scope>
    <source>
        <strain evidence="8">JFW-Udall</strain>
        <tissue evidence="8">Leaf</tissue>
    </source>
</reference>
<dbReference type="PANTHER" id="PTHR31973">
    <property type="entry name" value="POLYPROTEIN, PUTATIVE-RELATED"/>
    <property type="match status" value="1"/>
</dbReference>
<dbReference type="PROSITE" id="PS50966">
    <property type="entry name" value="ZF_SWIM"/>
    <property type="match status" value="1"/>
</dbReference>
<dbReference type="InterPro" id="IPR001878">
    <property type="entry name" value="Znf_CCHC"/>
</dbReference>